<organism evidence="1 2">
    <name type="scientific">Xanthocytophaga flava</name>
    <dbReference type="NCBI Taxonomy" id="3048013"/>
    <lineage>
        <taxon>Bacteria</taxon>
        <taxon>Pseudomonadati</taxon>
        <taxon>Bacteroidota</taxon>
        <taxon>Cytophagia</taxon>
        <taxon>Cytophagales</taxon>
        <taxon>Rhodocytophagaceae</taxon>
        <taxon>Xanthocytophaga</taxon>
    </lineage>
</organism>
<accession>A0ABT7CV06</accession>
<name>A0ABT7CV06_9BACT</name>
<protein>
    <recommendedName>
        <fullName evidence="3">Methyltransferase type 11</fullName>
    </recommendedName>
</protein>
<dbReference type="Proteomes" id="UP001228581">
    <property type="component" value="Unassembled WGS sequence"/>
</dbReference>
<dbReference type="EMBL" id="JASJOT010000033">
    <property type="protein sequence ID" value="MDJ1497486.1"/>
    <property type="molecule type" value="Genomic_DNA"/>
</dbReference>
<keyword evidence="2" id="KW-1185">Reference proteome</keyword>
<reference evidence="1 2" key="1">
    <citation type="submission" date="2023-05" db="EMBL/GenBank/DDBJ databases">
        <authorList>
            <person name="Zhang X."/>
        </authorList>
    </citation>
    <scope>NUCLEOTIDE SEQUENCE [LARGE SCALE GENOMIC DNA]</scope>
    <source>
        <strain evidence="1 2">DM2B3-1</strain>
    </source>
</reference>
<sequence length="73" mass="8432">MKTVEIFKTNVQNDKDAKRIIASFLAVYPLYKINFDLEDEDNIFRVEANHLGIGTGEIINYMVDLGYSCERID</sequence>
<dbReference type="RefSeq" id="WP_314003091.1">
    <property type="nucleotide sequence ID" value="NZ_JASJOT010000033.1"/>
</dbReference>
<comment type="caution">
    <text evidence="1">The sequence shown here is derived from an EMBL/GenBank/DDBJ whole genome shotgun (WGS) entry which is preliminary data.</text>
</comment>
<proteinExistence type="predicted"/>
<evidence type="ECO:0008006" key="3">
    <source>
        <dbReference type="Google" id="ProtNLM"/>
    </source>
</evidence>
<evidence type="ECO:0000313" key="1">
    <source>
        <dbReference type="EMBL" id="MDJ1497486.1"/>
    </source>
</evidence>
<evidence type="ECO:0000313" key="2">
    <source>
        <dbReference type="Proteomes" id="UP001228581"/>
    </source>
</evidence>
<gene>
    <name evidence="1" type="ORF">QNI19_31395</name>
</gene>